<dbReference type="PANTHER" id="PTHR19282">
    <property type="entry name" value="TETRASPANIN"/>
    <property type="match status" value="1"/>
</dbReference>
<proteinExistence type="inferred from homology"/>
<dbReference type="AlphaFoldDB" id="A0A0P5U5V8"/>
<comment type="similarity">
    <text evidence="2 6">Belongs to the tetraspanin (TM4SF) family.</text>
</comment>
<comment type="caution">
    <text evidence="7">The sequence shown here is derived from an EMBL/GenBank/DDBJ whole genome shotgun (WGS) entry which is preliminary data.</text>
</comment>
<dbReference type="PRINTS" id="PR00259">
    <property type="entry name" value="TMFOUR"/>
</dbReference>
<evidence type="ECO:0000256" key="1">
    <source>
        <dbReference type="ARBA" id="ARBA00004141"/>
    </source>
</evidence>
<feature type="transmembrane region" description="Helical" evidence="6">
    <location>
        <begin position="67"/>
        <end position="86"/>
    </location>
</feature>
<protein>
    <recommendedName>
        <fullName evidence="6">Tetraspanin</fullName>
    </recommendedName>
</protein>
<feature type="transmembrane region" description="Helical" evidence="6">
    <location>
        <begin position="236"/>
        <end position="259"/>
    </location>
</feature>
<name>A0A0P5U5V8_9CRUS</name>
<reference evidence="7 8" key="1">
    <citation type="submission" date="2016-03" db="EMBL/GenBank/DDBJ databases">
        <title>EvidentialGene: Evidence-directed Construction of Genes on Genomes.</title>
        <authorList>
            <person name="Gilbert D.G."/>
            <person name="Choi J.-H."/>
            <person name="Mockaitis K."/>
            <person name="Colbourne J."/>
            <person name="Pfrender M."/>
        </authorList>
    </citation>
    <scope>NUCLEOTIDE SEQUENCE [LARGE SCALE GENOMIC DNA]</scope>
    <source>
        <strain evidence="7 8">Xinb3</strain>
        <tissue evidence="7">Complete organism</tissue>
    </source>
</reference>
<accession>A0A0P5U5V8</accession>
<dbReference type="CDD" id="cd03156">
    <property type="entry name" value="uroplakin_I_like_LEL"/>
    <property type="match status" value="1"/>
</dbReference>
<keyword evidence="3 6" id="KW-0812">Transmembrane</keyword>
<keyword evidence="5 6" id="KW-0472">Membrane</keyword>
<dbReference type="Pfam" id="PF00335">
    <property type="entry name" value="Tetraspanin"/>
    <property type="match status" value="1"/>
</dbReference>
<evidence type="ECO:0000313" key="7">
    <source>
        <dbReference type="EMBL" id="KZS07150.1"/>
    </source>
</evidence>
<dbReference type="PIRSF" id="PIRSF002419">
    <property type="entry name" value="Tetraspanin"/>
    <property type="match status" value="1"/>
</dbReference>
<evidence type="ECO:0000256" key="6">
    <source>
        <dbReference type="RuleBase" id="RU361218"/>
    </source>
</evidence>
<dbReference type="InterPro" id="IPR018499">
    <property type="entry name" value="Tetraspanin/Peripherin"/>
</dbReference>
<dbReference type="OrthoDB" id="6134317at2759"/>
<evidence type="ECO:0000313" key="8">
    <source>
        <dbReference type="Proteomes" id="UP000076858"/>
    </source>
</evidence>
<dbReference type="PANTHER" id="PTHR19282:SF552">
    <property type="entry name" value="TETRASPANIN"/>
    <property type="match status" value="1"/>
</dbReference>
<dbReference type="GO" id="GO:0005886">
    <property type="term" value="C:plasma membrane"/>
    <property type="evidence" value="ECO:0007669"/>
    <property type="project" value="TreeGrafter"/>
</dbReference>
<keyword evidence="8" id="KW-1185">Reference proteome</keyword>
<dbReference type="SUPFAM" id="SSF48652">
    <property type="entry name" value="Tetraspanin"/>
    <property type="match status" value="1"/>
</dbReference>
<evidence type="ECO:0000256" key="2">
    <source>
        <dbReference type="ARBA" id="ARBA00006840"/>
    </source>
</evidence>
<dbReference type="Proteomes" id="UP000076858">
    <property type="component" value="Unassembled WGS sequence"/>
</dbReference>
<dbReference type="STRING" id="35525.A0A0P5U5V8"/>
<gene>
    <name evidence="7" type="ORF">APZ42_029203</name>
</gene>
<feature type="transmembrane region" description="Helical" evidence="6">
    <location>
        <begin position="98"/>
        <end position="120"/>
    </location>
</feature>
<sequence length="268" mass="29445">MPLDCGATVVKYVLCLFNFALFWAGAAVLGVGIWLAADQNSFLTLIKFTQAENVQNLVQPAVITQSAYLLIAAGAFIFIVSFLGYCGAVKESRVLLGLYGAFVLVIVALEITAGSLAATYQQEAEKEIKSYMMTALKEYYSTQQEADALTTSWNLMQGQLSCCGVNNFTDFVGTPWMKNQTAGHLLPVSCCKLRGKLIDFQPEDPLCMKSPTDYNSYRMKGCYSRIMEYFHSHMEIVIGVGVGLGVTQILGIVFAFCLCQAIDNDFIK</sequence>
<evidence type="ECO:0000256" key="3">
    <source>
        <dbReference type="ARBA" id="ARBA00022692"/>
    </source>
</evidence>
<dbReference type="InterPro" id="IPR000301">
    <property type="entry name" value="Tetraspanin_animals"/>
</dbReference>
<dbReference type="EMBL" id="LRGB01002559">
    <property type="protein sequence ID" value="KZS07150.1"/>
    <property type="molecule type" value="Genomic_DNA"/>
</dbReference>
<dbReference type="InterPro" id="IPR008952">
    <property type="entry name" value="Tetraspanin_EC2_sf"/>
</dbReference>
<comment type="subcellular location">
    <subcellularLocation>
        <location evidence="1 6">Membrane</location>
        <topology evidence="1 6">Multi-pass membrane protein</topology>
    </subcellularLocation>
</comment>
<keyword evidence="4 6" id="KW-1133">Transmembrane helix</keyword>
<dbReference type="Gene3D" id="1.10.1450.10">
    <property type="entry name" value="Tetraspanin"/>
    <property type="match status" value="1"/>
</dbReference>
<feature type="transmembrane region" description="Helical" evidence="6">
    <location>
        <begin position="12"/>
        <end position="37"/>
    </location>
</feature>
<evidence type="ECO:0000256" key="4">
    <source>
        <dbReference type="ARBA" id="ARBA00022989"/>
    </source>
</evidence>
<evidence type="ECO:0000256" key="5">
    <source>
        <dbReference type="ARBA" id="ARBA00023136"/>
    </source>
</evidence>
<organism evidence="7 8">
    <name type="scientific">Daphnia magna</name>
    <dbReference type="NCBI Taxonomy" id="35525"/>
    <lineage>
        <taxon>Eukaryota</taxon>
        <taxon>Metazoa</taxon>
        <taxon>Ecdysozoa</taxon>
        <taxon>Arthropoda</taxon>
        <taxon>Crustacea</taxon>
        <taxon>Branchiopoda</taxon>
        <taxon>Diplostraca</taxon>
        <taxon>Cladocera</taxon>
        <taxon>Anomopoda</taxon>
        <taxon>Daphniidae</taxon>
        <taxon>Daphnia</taxon>
    </lineage>
</organism>